<protein>
    <submittedName>
        <fullName evidence="1">Uncharacterized protein</fullName>
    </submittedName>
</protein>
<dbReference type="EMBL" id="UINC01029218">
    <property type="protein sequence ID" value="SVB11580.1"/>
    <property type="molecule type" value="Genomic_DNA"/>
</dbReference>
<sequence>MRPQNLKGPYTGAVLFLSVAREEQPGKDQYQESVTLGGFD</sequence>
<accession>A0A382BCK3</accession>
<proteinExistence type="predicted"/>
<dbReference type="AlphaFoldDB" id="A0A382BCK3"/>
<gene>
    <name evidence="1" type="ORF">METZ01_LOCUS164434</name>
</gene>
<organism evidence="1">
    <name type="scientific">marine metagenome</name>
    <dbReference type="NCBI Taxonomy" id="408172"/>
    <lineage>
        <taxon>unclassified sequences</taxon>
        <taxon>metagenomes</taxon>
        <taxon>ecological metagenomes</taxon>
    </lineage>
</organism>
<reference evidence="1" key="1">
    <citation type="submission" date="2018-05" db="EMBL/GenBank/DDBJ databases">
        <authorList>
            <person name="Lanie J.A."/>
            <person name="Ng W.-L."/>
            <person name="Kazmierczak K.M."/>
            <person name="Andrzejewski T.M."/>
            <person name="Davidsen T.M."/>
            <person name="Wayne K.J."/>
            <person name="Tettelin H."/>
            <person name="Glass J.I."/>
            <person name="Rusch D."/>
            <person name="Podicherti R."/>
            <person name="Tsui H.-C.T."/>
            <person name="Winkler M.E."/>
        </authorList>
    </citation>
    <scope>NUCLEOTIDE SEQUENCE</scope>
</reference>
<evidence type="ECO:0000313" key="1">
    <source>
        <dbReference type="EMBL" id="SVB11580.1"/>
    </source>
</evidence>
<name>A0A382BCK3_9ZZZZ</name>